<name>A0A0D8Y6K2_DICVI</name>
<dbReference type="GO" id="GO:0031267">
    <property type="term" value="F:small GTPase binding"/>
    <property type="evidence" value="ECO:0007669"/>
    <property type="project" value="InterPro"/>
</dbReference>
<feature type="compositionally biased region" description="Basic and acidic residues" evidence="1">
    <location>
        <begin position="62"/>
        <end position="74"/>
    </location>
</feature>
<dbReference type="GO" id="GO:0006887">
    <property type="term" value="P:exocytosis"/>
    <property type="evidence" value="ECO:0007669"/>
    <property type="project" value="TreeGrafter"/>
</dbReference>
<feature type="compositionally biased region" description="Low complexity" evidence="1">
    <location>
        <begin position="405"/>
        <end position="416"/>
    </location>
</feature>
<dbReference type="Pfam" id="PF00168">
    <property type="entry name" value="C2"/>
    <property type="match status" value="1"/>
</dbReference>
<dbReference type="GO" id="GO:0006886">
    <property type="term" value="P:intracellular protein transport"/>
    <property type="evidence" value="ECO:0007669"/>
    <property type="project" value="InterPro"/>
</dbReference>
<dbReference type="InterPro" id="IPR000008">
    <property type="entry name" value="C2_dom"/>
</dbReference>
<evidence type="ECO:0000313" key="5">
    <source>
        <dbReference type="Proteomes" id="UP000053766"/>
    </source>
</evidence>
<evidence type="ECO:0000313" key="4">
    <source>
        <dbReference type="EMBL" id="KJH51619.1"/>
    </source>
</evidence>
<dbReference type="Gene3D" id="3.30.40.10">
    <property type="entry name" value="Zinc/RING finger domain, C3HC4 (zinc finger)"/>
    <property type="match status" value="1"/>
</dbReference>
<feature type="region of interest" description="Disordered" evidence="1">
    <location>
        <begin position="405"/>
        <end position="427"/>
    </location>
</feature>
<dbReference type="Pfam" id="PF02318">
    <property type="entry name" value="FYVE_2"/>
    <property type="match status" value="1"/>
</dbReference>
<feature type="region of interest" description="Disordered" evidence="1">
    <location>
        <begin position="183"/>
        <end position="252"/>
    </location>
</feature>
<reference evidence="4 5" key="1">
    <citation type="submission" date="2013-11" db="EMBL/GenBank/DDBJ databases">
        <title>Draft genome of the bovine lungworm Dictyocaulus viviparus.</title>
        <authorList>
            <person name="Mitreva M."/>
        </authorList>
    </citation>
    <scope>NUCLEOTIDE SEQUENCE [LARGE SCALE GENOMIC DNA]</scope>
    <source>
        <strain evidence="4 5">HannoverDv2000</strain>
    </source>
</reference>
<organism evidence="4 5">
    <name type="scientific">Dictyocaulus viviparus</name>
    <name type="common">Bovine lungworm</name>
    <dbReference type="NCBI Taxonomy" id="29172"/>
    <lineage>
        <taxon>Eukaryota</taxon>
        <taxon>Metazoa</taxon>
        <taxon>Ecdysozoa</taxon>
        <taxon>Nematoda</taxon>
        <taxon>Chromadorea</taxon>
        <taxon>Rhabditida</taxon>
        <taxon>Rhabditina</taxon>
        <taxon>Rhabditomorpha</taxon>
        <taxon>Strongyloidea</taxon>
        <taxon>Metastrongylidae</taxon>
        <taxon>Dictyocaulus</taxon>
    </lineage>
</organism>
<feature type="compositionally biased region" description="Polar residues" evidence="1">
    <location>
        <begin position="230"/>
        <end position="241"/>
    </location>
</feature>
<dbReference type="PANTHER" id="PTHR45716:SF2">
    <property type="entry name" value="BITESIZE, ISOFORM I"/>
    <property type="match status" value="1"/>
</dbReference>
<dbReference type="PROSITE" id="PS50004">
    <property type="entry name" value="C2"/>
    <property type="match status" value="1"/>
</dbReference>
<dbReference type="OrthoDB" id="195679at2759"/>
<dbReference type="SMART" id="SM00239">
    <property type="entry name" value="C2"/>
    <property type="match status" value="1"/>
</dbReference>
<accession>A0A0D8Y6K2</accession>
<dbReference type="GO" id="GO:0070382">
    <property type="term" value="C:exocytic vesicle"/>
    <property type="evidence" value="ECO:0007669"/>
    <property type="project" value="TreeGrafter"/>
</dbReference>
<dbReference type="SUPFAM" id="SSF49562">
    <property type="entry name" value="C2 domain (Calcium/lipid-binding domain, CaLB)"/>
    <property type="match status" value="1"/>
</dbReference>
<dbReference type="Proteomes" id="UP000053766">
    <property type="component" value="Unassembled WGS sequence"/>
</dbReference>
<dbReference type="EMBL" id="KN716180">
    <property type="protein sequence ID" value="KJH51619.1"/>
    <property type="molecule type" value="Genomic_DNA"/>
</dbReference>
<dbReference type="InterPro" id="IPR041282">
    <property type="entry name" value="FYVE_2"/>
</dbReference>
<feature type="compositionally biased region" description="Basic and acidic residues" evidence="1">
    <location>
        <begin position="566"/>
        <end position="590"/>
    </location>
</feature>
<proteinExistence type="predicted"/>
<protein>
    <submittedName>
        <fullName evidence="4">C2 domain protein</fullName>
    </submittedName>
</protein>
<dbReference type="CDD" id="cd15747">
    <property type="entry name" value="FYVE_Slp3_4_5"/>
    <property type="match status" value="1"/>
</dbReference>
<keyword evidence="5" id="KW-1185">Reference proteome</keyword>
<dbReference type="InterPro" id="IPR035892">
    <property type="entry name" value="C2_domain_sf"/>
</dbReference>
<feature type="domain" description="C2" evidence="2">
    <location>
        <begin position="435"/>
        <end position="561"/>
    </location>
</feature>
<feature type="region of interest" description="Disordered" evidence="1">
    <location>
        <begin position="62"/>
        <end position="90"/>
    </location>
</feature>
<evidence type="ECO:0000256" key="1">
    <source>
        <dbReference type="SAM" id="MobiDB-lite"/>
    </source>
</evidence>
<dbReference type="PANTHER" id="PTHR45716">
    <property type="entry name" value="BITESIZE, ISOFORM I"/>
    <property type="match status" value="1"/>
</dbReference>
<dbReference type="SUPFAM" id="SSF57903">
    <property type="entry name" value="FYVE/PHD zinc finger"/>
    <property type="match status" value="1"/>
</dbReference>
<dbReference type="Gene3D" id="2.60.40.150">
    <property type="entry name" value="C2 domain"/>
    <property type="match status" value="1"/>
</dbReference>
<dbReference type="GO" id="GO:0005886">
    <property type="term" value="C:plasma membrane"/>
    <property type="evidence" value="ECO:0007669"/>
    <property type="project" value="TreeGrafter"/>
</dbReference>
<dbReference type="InterPro" id="IPR010911">
    <property type="entry name" value="Rab_BD"/>
</dbReference>
<evidence type="ECO:0000259" key="3">
    <source>
        <dbReference type="PROSITE" id="PS50916"/>
    </source>
</evidence>
<dbReference type="PROSITE" id="PS50916">
    <property type="entry name" value="RABBD"/>
    <property type="match status" value="1"/>
</dbReference>
<dbReference type="AlphaFoldDB" id="A0A0D8Y6K2"/>
<gene>
    <name evidence="4" type="ORF">DICVIV_02252</name>
</gene>
<dbReference type="InterPro" id="IPR011011">
    <property type="entry name" value="Znf_FYVE_PHD"/>
</dbReference>
<dbReference type="STRING" id="29172.A0A0D8Y6K2"/>
<feature type="region of interest" description="Disordered" evidence="1">
    <location>
        <begin position="550"/>
        <end position="590"/>
    </location>
</feature>
<reference evidence="5" key="2">
    <citation type="journal article" date="2016" name="Sci. Rep.">
        <title>Dictyocaulus viviparus genome, variome and transcriptome elucidate lungworm biology and support future intervention.</title>
        <authorList>
            <person name="McNulty S.N."/>
            <person name="Strube C."/>
            <person name="Rosa B.A."/>
            <person name="Martin J.C."/>
            <person name="Tyagi R."/>
            <person name="Choi Y.J."/>
            <person name="Wang Q."/>
            <person name="Hallsworth Pepin K."/>
            <person name="Zhang X."/>
            <person name="Ozersky P."/>
            <person name="Wilson R.K."/>
            <person name="Sternberg P.W."/>
            <person name="Gasser R.B."/>
            <person name="Mitreva M."/>
        </authorList>
    </citation>
    <scope>NUCLEOTIDE SEQUENCE [LARGE SCALE GENOMIC DNA]</scope>
    <source>
        <strain evidence="5">HannoverDv2000</strain>
    </source>
</reference>
<dbReference type="GO" id="GO:0042043">
    <property type="term" value="F:neurexin family protein binding"/>
    <property type="evidence" value="ECO:0007669"/>
    <property type="project" value="TreeGrafter"/>
</dbReference>
<evidence type="ECO:0000259" key="2">
    <source>
        <dbReference type="PROSITE" id="PS50004"/>
    </source>
</evidence>
<feature type="compositionally biased region" description="Polar residues" evidence="1">
    <location>
        <begin position="75"/>
        <end position="90"/>
    </location>
</feature>
<sequence length="590" mass="66390">MSVQETENLFELLQKLSPREQATLRPVLERDLEFQRIEKARIQRLKKIANLSSQTSMTANNCEKKYGTSEEDSKNSALVSEHPNSSSTKSGRVCFYCHCPLGIIFNAGKRCSKCTRLLCENCRRVTTGSKSICRDCHIQRELLAASGEWVNDGGATDISSLLLNQMRQAVMDKREENRKYFAEHDNFPEMSEPETPPPSLPRKSSNSEKQAKNSSTKNPPHNKLKHEQTTKSSTDHQLSNQRIEKFPSKRHLKLPSNNLLRVSSGKVPAWSVEPKEASTTNLHKLLYFLQHLEVYTFLNTQEAWELMSNSAILRGKRYLNKVKTATKSEPSTSFHDDIAHSRLDDDQCITQPSASIHKKNSGNLNKDIYGEMKNHDIGGNNLLASSTKSRSIGNLEITSLSSTDSLSTASSTTDISNDYNEKHGTTLEGTDSISNLGQIQLAINYNINSACLVVKILQCKALPYFGSQKPNPYVKVVLVPFHVGGPVLWKKTAARKSDTNPIFDQILEFTRITKIEVDEYRMVVSVWHRDLISQNSLIGEKASLQQKMDGFTKERATSEVTTKVVTRSDRDDRKTETKLSKLKDHARAQA</sequence>
<dbReference type="InterPro" id="IPR013083">
    <property type="entry name" value="Znf_RING/FYVE/PHD"/>
</dbReference>
<feature type="domain" description="RabBD" evidence="3">
    <location>
        <begin position="10"/>
        <end position="153"/>
    </location>
</feature>